<dbReference type="PANTHER" id="PTHR43840">
    <property type="entry name" value="MITOCHONDRIAL METAL TRANSPORTER 1-RELATED"/>
    <property type="match status" value="1"/>
</dbReference>
<dbReference type="GeneID" id="17280638"/>
<dbReference type="GO" id="GO:0008324">
    <property type="term" value="F:monoatomic cation transmembrane transporter activity"/>
    <property type="evidence" value="ECO:0007669"/>
    <property type="project" value="InterPro"/>
</dbReference>
<evidence type="ECO:0000256" key="5">
    <source>
        <dbReference type="ARBA" id="ARBA00023136"/>
    </source>
</evidence>
<dbReference type="InterPro" id="IPR036837">
    <property type="entry name" value="Cation_efflux_CTD_sf"/>
</dbReference>
<feature type="domain" description="Cation efflux protein transmembrane" evidence="7">
    <location>
        <begin position="435"/>
        <end position="527"/>
    </location>
</feature>
<dbReference type="RefSeq" id="XP_005787797.1">
    <property type="nucleotide sequence ID" value="XM_005787740.1"/>
</dbReference>
<dbReference type="EnsemblProtists" id="EOD35368">
    <property type="protein sequence ID" value="EOD35368"/>
    <property type="gene ID" value="EMIHUDRAFT_98399"/>
</dbReference>
<keyword evidence="5" id="KW-0472">Membrane</keyword>
<keyword evidence="9" id="KW-1185">Reference proteome</keyword>
<dbReference type="AlphaFoldDB" id="A0A0D3KHY3"/>
<dbReference type="PaxDb" id="2903-EOD35368"/>
<dbReference type="InterPro" id="IPR027469">
    <property type="entry name" value="Cation_efflux_TMD_sf"/>
</dbReference>
<evidence type="ECO:0000256" key="1">
    <source>
        <dbReference type="ARBA" id="ARBA00004141"/>
    </source>
</evidence>
<dbReference type="Proteomes" id="UP000013827">
    <property type="component" value="Unassembled WGS sequence"/>
</dbReference>
<reference evidence="8" key="2">
    <citation type="submission" date="2024-10" db="UniProtKB">
        <authorList>
            <consortium name="EnsemblProtists"/>
        </authorList>
    </citation>
    <scope>IDENTIFICATION</scope>
</reference>
<feature type="compositionally biased region" description="Pro residues" evidence="6">
    <location>
        <begin position="724"/>
        <end position="733"/>
    </location>
</feature>
<dbReference type="GO" id="GO:0016020">
    <property type="term" value="C:membrane"/>
    <property type="evidence" value="ECO:0007669"/>
    <property type="project" value="UniProtKB-SubCell"/>
</dbReference>
<dbReference type="Gene3D" id="1.20.1510.10">
    <property type="entry name" value="Cation efflux protein transmembrane domain"/>
    <property type="match status" value="1"/>
</dbReference>
<feature type="compositionally biased region" description="Gly residues" evidence="6">
    <location>
        <begin position="929"/>
        <end position="950"/>
    </location>
</feature>
<dbReference type="InterPro" id="IPR050291">
    <property type="entry name" value="CDF_Transporter"/>
</dbReference>
<evidence type="ECO:0000256" key="4">
    <source>
        <dbReference type="ARBA" id="ARBA00022989"/>
    </source>
</evidence>
<name>A0A0D3KHY3_EMIH1</name>
<dbReference type="InterPro" id="IPR058533">
    <property type="entry name" value="Cation_efflux_TM"/>
</dbReference>
<feature type="compositionally biased region" description="Low complexity" evidence="6">
    <location>
        <begin position="710"/>
        <end position="723"/>
    </location>
</feature>
<evidence type="ECO:0000313" key="9">
    <source>
        <dbReference type="Proteomes" id="UP000013827"/>
    </source>
</evidence>
<dbReference type="Pfam" id="PF01545">
    <property type="entry name" value="Cation_efflux"/>
    <property type="match status" value="2"/>
</dbReference>
<evidence type="ECO:0000259" key="7">
    <source>
        <dbReference type="Pfam" id="PF01545"/>
    </source>
</evidence>
<keyword evidence="3" id="KW-0812">Transmembrane</keyword>
<organism evidence="8 9">
    <name type="scientific">Emiliania huxleyi (strain CCMP1516)</name>
    <dbReference type="NCBI Taxonomy" id="280463"/>
    <lineage>
        <taxon>Eukaryota</taxon>
        <taxon>Haptista</taxon>
        <taxon>Haptophyta</taxon>
        <taxon>Prymnesiophyceae</taxon>
        <taxon>Isochrysidales</taxon>
        <taxon>Noelaerhabdaceae</taxon>
        <taxon>Emiliania</taxon>
    </lineage>
</organism>
<evidence type="ECO:0000256" key="3">
    <source>
        <dbReference type="ARBA" id="ARBA00022692"/>
    </source>
</evidence>
<evidence type="ECO:0000313" key="8">
    <source>
        <dbReference type="EnsemblProtists" id="EOD35368"/>
    </source>
</evidence>
<dbReference type="STRING" id="2903.R1DIM7"/>
<dbReference type="PANTHER" id="PTHR43840:SF15">
    <property type="entry name" value="MITOCHONDRIAL METAL TRANSPORTER 1-RELATED"/>
    <property type="match status" value="1"/>
</dbReference>
<feature type="region of interest" description="Disordered" evidence="6">
    <location>
        <begin position="926"/>
        <end position="965"/>
    </location>
</feature>
<keyword evidence="4" id="KW-1133">Transmembrane helix</keyword>
<sequence length="1028" mass="105391">MALAVPLCCMGLPALHDADGSRPPPRLTLHSPGPPTRLRGHIASLVASGASRALTLEPSIEESRDPRRKVKITDGEQLSEVVAAMQEAGISACYKPARYFGWGGLGNTLLYAMTTNGTLKFRFNRLDHQTIDHTAANFSNLVYDPERDGDGVGCMTGGGQAKDTPEKLHRRAKCTLLGTTLSSMGIRSLPRPPNTALACCSANTELDYDGKVYVGAVDTNYFGSTFPFTFNFMDTRPLWPDSRSPLPLVVSVHMRNGDIVALAEGSDGSGTTNAVIDNETRASRYAGMYRPLLREVAALPTGCASVRIVTEEDQDPQVLQVVKDFHEDAEGRGEISVVGDSTCDAPCAFRALTHSDVPHPSILPCARCTHDLGLPSRMVAGHPRTSCGTRIRPLTAAAQRRYLSKRAGETAAPPNSALAASSVDSELAAAQRITWIGAGVNLGAAGAKAAAGVAANSPALVADAAHSLSDLLSDGVALWATKAARRPLSRDTPYGSGKFEALGAAACSALVLGAGLSVGLHSLSCLLPILLPHAPDALLSWLPDAAAAGGAASAATAAAPAAAAPAAVLPGTDAATLVAAAGAVPLPSAAHLPAAELVEAARQLDASEAWGVALSGSQWGAVAAAAGGVLAKEVLYRETHRIGARTAPPPSPPGIDTRSPTLIANAWHHRSDALSSVVAGVGVVGGAMGATALDPLAGLVVAGMVARARGLSGRPPARPSRATPIPPPAPPPAGDDLEALGVTSLRARRLGPAGLSVELRLQVPFHLSVSAAQQAATRAKLRVLSGSASPSPSEEARQRCRQRTERLRIAEVSIALDAERPEYGNEGGREYSGDLVVGGRVNPSLHQLMRPSHEIVADVRAAIVAGGCAAAPAASSAASAGLVWGLSHANVHWRTVRQGDATDTGVGEGGWALLHEPELRALARTRRSGSGGGEGGGGGGGGGSGSGGHAQGERGGDSGSFGSGGGAGRFVGDGAVVEASLIIDPDATVREAHRHAVRVRHAVLSAVPDVAEVLDWHHSSRCERTACQ</sequence>
<evidence type="ECO:0000256" key="2">
    <source>
        <dbReference type="ARBA" id="ARBA00022448"/>
    </source>
</evidence>
<feature type="domain" description="Cation efflux protein transmembrane" evidence="7">
    <location>
        <begin position="618"/>
        <end position="706"/>
    </location>
</feature>
<comment type="subcellular location">
    <subcellularLocation>
        <location evidence="1">Membrane</location>
        <topology evidence="1">Multi-pass membrane protein</topology>
    </subcellularLocation>
</comment>
<dbReference type="KEGG" id="ehx:EMIHUDRAFT_98399"/>
<protein>
    <recommendedName>
        <fullName evidence="7">Cation efflux protein transmembrane domain-containing protein</fullName>
    </recommendedName>
</protein>
<proteinExistence type="predicted"/>
<dbReference type="HOGENOM" id="CLU_294828_0_0_1"/>
<dbReference type="SUPFAM" id="SSF161111">
    <property type="entry name" value="Cation efflux protein transmembrane domain-like"/>
    <property type="match status" value="2"/>
</dbReference>
<dbReference type="Gene3D" id="3.30.70.1350">
    <property type="entry name" value="Cation efflux protein, cytoplasmic domain"/>
    <property type="match status" value="1"/>
</dbReference>
<dbReference type="eggNOG" id="KOG1485">
    <property type="taxonomic scope" value="Eukaryota"/>
</dbReference>
<accession>A0A0D3KHY3</accession>
<keyword evidence="2" id="KW-0813">Transport</keyword>
<feature type="region of interest" description="Disordered" evidence="6">
    <location>
        <begin position="710"/>
        <end position="735"/>
    </location>
</feature>
<evidence type="ECO:0000256" key="6">
    <source>
        <dbReference type="SAM" id="MobiDB-lite"/>
    </source>
</evidence>
<reference evidence="9" key="1">
    <citation type="journal article" date="2013" name="Nature">
        <title>Pan genome of the phytoplankton Emiliania underpins its global distribution.</title>
        <authorList>
            <person name="Read B.A."/>
            <person name="Kegel J."/>
            <person name="Klute M.J."/>
            <person name="Kuo A."/>
            <person name="Lefebvre S.C."/>
            <person name="Maumus F."/>
            <person name="Mayer C."/>
            <person name="Miller J."/>
            <person name="Monier A."/>
            <person name="Salamov A."/>
            <person name="Young J."/>
            <person name="Aguilar M."/>
            <person name="Claverie J.M."/>
            <person name="Frickenhaus S."/>
            <person name="Gonzalez K."/>
            <person name="Herman E.K."/>
            <person name="Lin Y.C."/>
            <person name="Napier J."/>
            <person name="Ogata H."/>
            <person name="Sarno A.F."/>
            <person name="Shmutz J."/>
            <person name="Schroeder D."/>
            <person name="de Vargas C."/>
            <person name="Verret F."/>
            <person name="von Dassow P."/>
            <person name="Valentin K."/>
            <person name="Van de Peer Y."/>
            <person name="Wheeler G."/>
            <person name="Dacks J.B."/>
            <person name="Delwiche C.F."/>
            <person name="Dyhrman S.T."/>
            <person name="Glockner G."/>
            <person name="John U."/>
            <person name="Richards T."/>
            <person name="Worden A.Z."/>
            <person name="Zhang X."/>
            <person name="Grigoriev I.V."/>
            <person name="Allen A.E."/>
            <person name="Bidle K."/>
            <person name="Borodovsky M."/>
            <person name="Bowler C."/>
            <person name="Brownlee C."/>
            <person name="Cock J.M."/>
            <person name="Elias M."/>
            <person name="Gladyshev V.N."/>
            <person name="Groth M."/>
            <person name="Guda C."/>
            <person name="Hadaegh A."/>
            <person name="Iglesias-Rodriguez M.D."/>
            <person name="Jenkins J."/>
            <person name="Jones B.M."/>
            <person name="Lawson T."/>
            <person name="Leese F."/>
            <person name="Lindquist E."/>
            <person name="Lobanov A."/>
            <person name="Lomsadze A."/>
            <person name="Malik S.B."/>
            <person name="Marsh M.E."/>
            <person name="Mackinder L."/>
            <person name="Mock T."/>
            <person name="Mueller-Roeber B."/>
            <person name="Pagarete A."/>
            <person name="Parker M."/>
            <person name="Probert I."/>
            <person name="Quesneville H."/>
            <person name="Raines C."/>
            <person name="Rensing S.A."/>
            <person name="Riano-Pachon D.M."/>
            <person name="Richier S."/>
            <person name="Rokitta S."/>
            <person name="Shiraiwa Y."/>
            <person name="Soanes D.M."/>
            <person name="van der Giezen M."/>
            <person name="Wahlund T.M."/>
            <person name="Williams B."/>
            <person name="Wilson W."/>
            <person name="Wolfe G."/>
            <person name="Wurch L.L."/>
        </authorList>
    </citation>
    <scope>NUCLEOTIDE SEQUENCE</scope>
</reference>